<dbReference type="EMBL" id="JAIPME010000002">
    <property type="protein sequence ID" value="MBZ2386650.1"/>
    <property type="molecule type" value="Genomic_DNA"/>
</dbReference>
<proteinExistence type="predicted"/>
<evidence type="ECO:0008006" key="3">
    <source>
        <dbReference type="Google" id="ProtNLM"/>
    </source>
</evidence>
<reference evidence="1 2" key="1">
    <citation type="submission" date="2021-08" db="EMBL/GenBank/DDBJ databases">
        <title>FDA dAtabase for Regulatory Grade micrObial Sequences (FDA-ARGOS): Supporting development and validation of Infectious Disease Dx tests.</title>
        <authorList>
            <person name="Sproer C."/>
            <person name="Gronow S."/>
            <person name="Severitt S."/>
            <person name="Schroder I."/>
            <person name="Tallon L."/>
            <person name="Sadzewicz L."/>
            <person name="Zhao X."/>
            <person name="Boylan J."/>
            <person name="Ott S."/>
            <person name="Bowen H."/>
            <person name="Vavikolanu K."/>
            <person name="Hazen T."/>
            <person name="Aluvathingal J."/>
            <person name="Nadendla S."/>
            <person name="Lowell S."/>
            <person name="Myers T."/>
            <person name="Yan Y."/>
            <person name="Sichtig H."/>
        </authorList>
    </citation>
    <scope>NUCLEOTIDE SEQUENCE [LARGE SCALE GENOMIC DNA]</scope>
    <source>
        <strain evidence="1 2">FDAARGOS_1460</strain>
    </source>
</reference>
<evidence type="ECO:0000313" key="2">
    <source>
        <dbReference type="Proteomes" id="UP000734271"/>
    </source>
</evidence>
<name>A0ABS7SYQ1_9FIRM</name>
<dbReference type="InterPro" id="IPR023211">
    <property type="entry name" value="DNA_pol_palm_dom_sf"/>
</dbReference>
<dbReference type="RefSeq" id="WP_223418928.1">
    <property type="nucleotide sequence ID" value="NZ_JAIPME010000002.1"/>
</dbReference>
<dbReference type="InterPro" id="IPR043502">
    <property type="entry name" value="DNA/RNA_pol_sf"/>
</dbReference>
<dbReference type="Proteomes" id="UP000734271">
    <property type="component" value="Unassembled WGS sequence"/>
</dbReference>
<dbReference type="SUPFAM" id="SSF56672">
    <property type="entry name" value="DNA/RNA polymerases"/>
    <property type="match status" value="1"/>
</dbReference>
<organism evidence="1 2">
    <name type="scientific">Anaerococcus murdochii</name>
    <dbReference type="NCBI Taxonomy" id="411577"/>
    <lineage>
        <taxon>Bacteria</taxon>
        <taxon>Bacillati</taxon>
        <taxon>Bacillota</taxon>
        <taxon>Tissierellia</taxon>
        <taxon>Tissierellales</taxon>
        <taxon>Peptoniphilaceae</taxon>
        <taxon>Anaerococcus</taxon>
    </lineage>
</organism>
<protein>
    <recommendedName>
        <fullName evidence="3">DNA-directed DNA polymerase</fullName>
    </recommendedName>
</protein>
<comment type="caution">
    <text evidence="1">The sequence shown here is derived from an EMBL/GenBank/DDBJ whole genome shotgun (WGS) entry which is preliminary data.</text>
</comment>
<accession>A0ABS7SYQ1</accession>
<sequence length="594" mass="68962">MYDDYLFFDIEVFKYNSMVVFKDIEEKTVKVFSSSLDGLDPYIIKGTNIEKGFANLKNYVKDKTLVGYNNHYYDDRIMKALMTDHAKDDDFRQKMVKTANDSIINNEPLGWLRNTNDLPYKSLDCFQQIDVSRPSLKKVEGNMGVSIIESSVPFDIDRELTPDENLETLKYCEYDVLNTVRIFKMRKDYYESKDAVINMLEDDYARGKAYKWNTTSIIASLLEPKKKAPAYRVLPSKETLSHVNEDVRKMWAELIKTTDYKFDVKKVVITEFGNEIEFGWGGLHGTPKGFLETRNVRLADVGSMYPSILINLNGLGDKTKQYKEILDYRLMLKHQGKKDEQAPYKLILNSTYGLLNNKYSSLNNPTLAYSICIHGQVAVYVLAKRLAEIGARVININTDGVAYTFNGNEDEIVKKEWEKEFKLNLETDYFDRWIQKDVNNYIAVTDKGKIKVKGGDVNKYHGDNFFKNNDIGITHKALVDYLVYDKPVQDTIIENLDNPRLFQYILQAGSTYKGVVTRDEPDKLLDTKVNRVFATKKGIEILKKRADDGLVKFDDTPGEMYLYNGELDDFKDFRKVVDMQWYYDLTMKNLQRWK</sequence>
<evidence type="ECO:0000313" key="1">
    <source>
        <dbReference type="EMBL" id="MBZ2386650.1"/>
    </source>
</evidence>
<keyword evidence="2" id="KW-1185">Reference proteome</keyword>
<gene>
    <name evidence="1" type="ORF">K8P03_04975</name>
</gene>
<dbReference type="Gene3D" id="3.90.1600.10">
    <property type="entry name" value="Palm domain of DNA polymerase"/>
    <property type="match status" value="1"/>
</dbReference>